<evidence type="ECO:0000256" key="9">
    <source>
        <dbReference type="ARBA" id="ARBA00030215"/>
    </source>
</evidence>
<comment type="subcellular location">
    <subcellularLocation>
        <location evidence="2">Endomembrane system</location>
        <topology evidence="2">Peripheral membrane protein</topology>
    </subcellularLocation>
</comment>
<evidence type="ECO:0000256" key="8">
    <source>
        <dbReference type="ARBA" id="ARBA00023196"/>
    </source>
</evidence>
<evidence type="ECO:0000313" key="13">
    <source>
        <dbReference type="Proteomes" id="UP001162780"/>
    </source>
</evidence>
<proteinExistence type="inferred from homology"/>
<dbReference type="Gene3D" id="2.60.15.10">
    <property type="entry name" value="F0F1 ATP synthase delta/epsilon subunit, N-terminal"/>
    <property type="match status" value="1"/>
</dbReference>
<reference evidence="12" key="1">
    <citation type="submission" date="2022-11" db="EMBL/GenBank/DDBJ databases">
        <title>Methylomonas rapida sp. nov., Carotenoid-Producing Obligate Methanotrophs with High Growth Characteristics and Biotechnological Potential.</title>
        <authorList>
            <person name="Tikhonova E.N."/>
            <person name="Suleimanov R.Z."/>
            <person name="Miroshnikov K."/>
            <person name="Oshkin I.Y."/>
            <person name="Belova S.E."/>
            <person name="Danilova O.V."/>
            <person name="Ashikhmin A."/>
            <person name="Konopkin A."/>
            <person name="But S.Y."/>
            <person name="Khmelenina V.N."/>
            <person name="Kuznetsov N."/>
            <person name="Pimenov N.V."/>
            <person name="Dedysh S.N."/>
        </authorList>
    </citation>
    <scope>NUCLEOTIDE SEQUENCE</scope>
    <source>
        <strain evidence="12">MP1</strain>
    </source>
</reference>
<gene>
    <name evidence="12" type="ORF">NM686_000415</name>
</gene>
<keyword evidence="5" id="KW-0813">Transport</keyword>
<dbReference type="EMBL" id="CP113517">
    <property type="protein sequence ID" value="WAR45005.1"/>
    <property type="molecule type" value="Genomic_DNA"/>
</dbReference>
<evidence type="ECO:0000256" key="3">
    <source>
        <dbReference type="ARBA" id="ARBA00005712"/>
    </source>
</evidence>
<keyword evidence="8" id="KW-0139">CF(1)</keyword>
<organism evidence="12 13">
    <name type="scientific">Methylomonas rapida</name>
    <dbReference type="NCBI Taxonomy" id="2963939"/>
    <lineage>
        <taxon>Bacteria</taxon>
        <taxon>Pseudomonadati</taxon>
        <taxon>Pseudomonadota</taxon>
        <taxon>Gammaproteobacteria</taxon>
        <taxon>Methylococcales</taxon>
        <taxon>Methylococcaceae</taxon>
        <taxon>Methylomonas</taxon>
    </lineage>
</organism>
<dbReference type="InterPro" id="IPR001469">
    <property type="entry name" value="ATP_synth_F1_dsu/esu"/>
</dbReference>
<evidence type="ECO:0000256" key="4">
    <source>
        <dbReference type="ARBA" id="ARBA00014480"/>
    </source>
</evidence>
<protein>
    <recommendedName>
        <fullName evidence="4">ATP synthase epsilon chain</fullName>
    </recommendedName>
    <alternativeName>
        <fullName evidence="10">ATP synthase F1 sector epsilon subunit</fullName>
    </alternativeName>
    <alternativeName>
        <fullName evidence="9">F-ATPase epsilon subunit</fullName>
    </alternativeName>
</protein>
<keyword evidence="6" id="KW-0406">Ion transport</keyword>
<accession>A0ABY7GKI2</accession>
<comment type="similarity">
    <text evidence="3">Belongs to the ATPase epsilon chain family.</text>
</comment>
<evidence type="ECO:0000256" key="1">
    <source>
        <dbReference type="ARBA" id="ARBA00003543"/>
    </source>
</evidence>
<keyword evidence="13" id="KW-1185">Reference proteome</keyword>
<dbReference type="InterPro" id="IPR020546">
    <property type="entry name" value="ATP_synth_F1_dsu/esu_N"/>
</dbReference>
<feature type="domain" description="ATP synthase F1 complex delta/epsilon subunit N-terminal" evidence="11">
    <location>
        <begin position="18"/>
        <end position="80"/>
    </location>
</feature>
<evidence type="ECO:0000256" key="5">
    <source>
        <dbReference type="ARBA" id="ARBA00022448"/>
    </source>
</evidence>
<evidence type="ECO:0000259" key="11">
    <source>
        <dbReference type="Pfam" id="PF02823"/>
    </source>
</evidence>
<evidence type="ECO:0000256" key="6">
    <source>
        <dbReference type="ARBA" id="ARBA00023065"/>
    </source>
</evidence>
<comment type="function">
    <text evidence="1">Produces ATP from ADP in the presence of a proton gradient across the membrane.</text>
</comment>
<evidence type="ECO:0000256" key="2">
    <source>
        <dbReference type="ARBA" id="ARBA00004184"/>
    </source>
</evidence>
<evidence type="ECO:0000256" key="7">
    <source>
        <dbReference type="ARBA" id="ARBA00023136"/>
    </source>
</evidence>
<keyword evidence="7" id="KW-0472">Membrane</keyword>
<keyword evidence="8" id="KW-0066">ATP synthesis</keyword>
<dbReference type="Proteomes" id="UP001162780">
    <property type="component" value="Chromosome"/>
</dbReference>
<dbReference type="SUPFAM" id="SSF51344">
    <property type="entry name" value="Epsilon subunit of F1F0-ATP synthase N-terminal domain"/>
    <property type="match status" value="1"/>
</dbReference>
<dbReference type="InterPro" id="IPR036771">
    <property type="entry name" value="ATPsynth_dsu/esu_N"/>
</dbReference>
<name>A0ABY7GKI2_9GAMM</name>
<sequence>MNRFTLTLQHCQGLEHFAEVVQFIGADAQGSFGILAGHVHCIALLRYGLARFCDRDGVWHYLALPGGVLRFADNRLTVTAVRYFLGDNAGLLCEQLAAEMARTDSEIHSARATLSEIERSLVRRLAELGGHGPGGMST</sequence>
<dbReference type="CDD" id="cd12152">
    <property type="entry name" value="F1-ATPase_delta"/>
    <property type="match status" value="1"/>
</dbReference>
<dbReference type="RefSeq" id="WP_255189971.1">
    <property type="nucleotide sequence ID" value="NZ_CP113517.1"/>
</dbReference>
<evidence type="ECO:0000256" key="10">
    <source>
        <dbReference type="ARBA" id="ARBA00031795"/>
    </source>
</evidence>
<evidence type="ECO:0000313" key="12">
    <source>
        <dbReference type="EMBL" id="WAR45005.1"/>
    </source>
</evidence>
<dbReference type="Pfam" id="PF02823">
    <property type="entry name" value="ATP-synt_DE_N"/>
    <property type="match status" value="1"/>
</dbReference>